<protein>
    <recommendedName>
        <fullName evidence="3">Anaphase-promoting complex subunit 4 WD40 domain-containing protein</fullName>
    </recommendedName>
</protein>
<dbReference type="Proteomes" id="UP001448207">
    <property type="component" value="Unassembled WGS sequence"/>
</dbReference>
<dbReference type="InterPro" id="IPR001680">
    <property type="entry name" value="WD40_rpt"/>
</dbReference>
<gene>
    <name evidence="1" type="ORF">J3Q64DRAFT_1120120</name>
</gene>
<evidence type="ECO:0008006" key="3">
    <source>
        <dbReference type="Google" id="ProtNLM"/>
    </source>
</evidence>
<accession>A0ABR3B088</accession>
<organism evidence="1 2">
    <name type="scientific">Phycomyces blakesleeanus</name>
    <dbReference type="NCBI Taxonomy" id="4837"/>
    <lineage>
        <taxon>Eukaryota</taxon>
        <taxon>Fungi</taxon>
        <taxon>Fungi incertae sedis</taxon>
        <taxon>Mucoromycota</taxon>
        <taxon>Mucoromycotina</taxon>
        <taxon>Mucoromycetes</taxon>
        <taxon>Mucorales</taxon>
        <taxon>Phycomycetaceae</taxon>
        <taxon>Phycomyces</taxon>
    </lineage>
</organism>
<sequence length="332" mass="37679">MELNAQRIPLYPSIQFEPLDVEESALSKLHDEYEEFLATIYSKFMEELEHKWTLYGPIIKKTTLYKIAEKIYSLSGMNLPIPTGPHTEHNMFHTRSEDILAIAWHPYVDRLALAHKDNTVYIYEKDPESPNWTCTLLKHKFMNNITCLEWKPKAGGILAVGCRHGVCVWDLYAKRVKGAASVSTNSHHETVNVGLHPTAWMSYFRTPGQDHISSIAWDPSLSSNVFVAASTSTSTLVAYDIVTHLATPLKRYGKGNVLLRWSPDGNWLYSASMAGASRLWNTKTWTCTKFSNPPGLWVKSACWSPDSKSILYSMRGKRDLHILSRRTSDKDG</sequence>
<dbReference type="SUPFAM" id="SSF101908">
    <property type="entry name" value="Putative isomerase YbhE"/>
    <property type="match status" value="1"/>
</dbReference>
<keyword evidence="2" id="KW-1185">Reference proteome</keyword>
<dbReference type="Gene3D" id="2.130.10.10">
    <property type="entry name" value="YVTN repeat-like/Quinoprotein amine dehydrogenase"/>
    <property type="match status" value="2"/>
</dbReference>
<name>A0ABR3B088_PHYBL</name>
<proteinExistence type="predicted"/>
<dbReference type="EMBL" id="JBCLYO010000011">
    <property type="protein sequence ID" value="KAL0085261.1"/>
    <property type="molecule type" value="Genomic_DNA"/>
</dbReference>
<dbReference type="Pfam" id="PF00400">
    <property type="entry name" value="WD40"/>
    <property type="match status" value="1"/>
</dbReference>
<evidence type="ECO:0000313" key="1">
    <source>
        <dbReference type="EMBL" id="KAL0085261.1"/>
    </source>
</evidence>
<dbReference type="InterPro" id="IPR045139">
    <property type="entry name" value="Aladin"/>
</dbReference>
<comment type="caution">
    <text evidence="1">The sequence shown here is derived from an EMBL/GenBank/DDBJ whole genome shotgun (WGS) entry which is preliminary data.</text>
</comment>
<dbReference type="InterPro" id="IPR015943">
    <property type="entry name" value="WD40/YVTN_repeat-like_dom_sf"/>
</dbReference>
<dbReference type="PANTHER" id="PTHR14494:SF0">
    <property type="entry name" value="ALADIN"/>
    <property type="match status" value="1"/>
</dbReference>
<dbReference type="PANTHER" id="PTHR14494">
    <property type="entry name" value="ALADIN/ADRACALIN/AAAS"/>
    <property type="match status" value="1"/>
</dbReference>
<evidence type="ECO:0000313" key="2">
    <source>
        <dbReference type="Proteomes" id="UP001448207"/>
    </source>
</evidence>
<reference evidence="1 2" key="1">
    <citation type="submission" date="2024-04" db="EMBL/GenBank/DDBJ databases">
        <title>Symmetric and asymmetric DNA N6-adenine methylation regulates different biological responses in Mucorales.</title>
        <authorList>
            <consortium name="Lawrence Berkeley National Laboratory"/>
            <person name="Lax C."/>
            <person name="Mondo S.J."/>
            <person name="Osorio-Concepcion M."/>
            <person name="Muszewska A."/>
            <person name="Corrochano-Luque M."/>
            <person name="Gutierrez G."/>
            <person name="Riley R."/>
            <person name="Lipzen A."/>
            <person name="Guo J."/>
            <person name="Hundley H."/>
            <person name="Amirebrahimi M."/>
            <person name="Ng V."/>
            <person name="Lorenzo-Gutierrez D."/>
            <person name="Binder U."/>
            <person name="Yang J."/>
            <person name="Song Y."/>
            <person name="Canovas D."/>
            <person name="Navarro E."/>
            <person name="Freitag M."/>
            <person name="Gabaldon T."/>
            <person name="Grigoriev I.V."/>
            <person name="Corrochano L.M."/>
            <person name="Nicolas F.E."/>
            <person name="Garre V."/>
        </authorList>
    </citation>
    <scope>NUCLEOTIDE SEQUENCE [LARGE SCALE GENOMIC DNA]</scope>
    <source>
        <strain evidence="1 2">L51</strain>
    </source>
</reference>
<dbReference type="SMART" id="SM00320">
    <property type="entry name" value="WD40"/>
    <property type="match status" value="5"/>
</dbReference>